<evidence type="ECO:0000313" key="4">
    <source>
        <dbReference type="WBParaSite" id="ACRNAN_scaffold1353.g16046.t2"/>
    </source>
</evidence>
<keyword evidence="2" id="KW-1185">Reference proteome</keyword>
<dbReference type="InterPro" id="IPR006150">
    <property type="entry name" value="Cys_repeat_1"/>
</dbReference>
<evidence type="ECO:0000313" key="3">
    <source>
        <dbReference type="WBParaSite" id="ACRNAN_scaffold1353.g16046.t1"/>
    </source>
</evidence>
<name>A0A914CSM2_9BILA</name>
<feature type="chain" id="PRO_5038324177" evidence="1">
    <location>
        <begin position="20"/>
        <end position="532"/>
    </location>
</feature>
<dbReference type="PANTHER" id="PTHR34150">
    <property type="entry name" value="PROTEIN CBG08832-RELATED"/>
    <property type="match status" value="1"/>
</dbReference>
<feature type="signal peptide" evidence="1">
    <location>
        <begin position="1"/>
        <end position="19"/>
    </location>
</feature>
<reference evidence="3 4" key="1">
    <citation type="submission" date="2022-11" db="UniProtKB">
        <authorList>
            <consortium name="WormBaseParasite"/>
        </authorList>
    </citation>
    <scope>IDENTIFICATION</scope>
</reference>
<dbReference type="PANTHER" id="PTHR34150:SF7">
    <property type="entry name" value="PROTEIN CBG10108"/>
    <property type="match status" value="1"/>
</dbReference>
<dbReference type="AlphaFoldDB" id="A0A914CSM2"/>
<dbReference type="Proteomes" id="UP000887540">
    <property type="component" value="Unplaced"/>
</dbReference>
<dbReference type="WBParaSite" id="ACRNAN_scaffold1353.g16046.t2">
    <property type="protein sequence ID" value="ACRNAN_scaffold1353.g16046.t2"/>
    <property type="gene ID" value="ACRNAN_scaffold1353.g16046"/>
</dbReference>
<dbReference type="PROSITE" id="PS51367">
    <property type="entry name" value="THAUMATIN_2"/>
    <property type="match status" value="1"/>
</dbReference>
<organism evidence="2 4">
    <name type="scientific">Acrobeloides nanus</name>
    <dbReference type="NCBI Taxonomy" id="290746"/>
    <lineage>
        <taxon>Eukaryota</taxon>
        <taxon>Metazoa</taxon>
        <taxon>Ecdysozoa</taxon>
        <taxon>Nematoda</taxon>
        <taxon>Chromadorea</taxon>
        <taxon>Rhabditida</taxon>
        <taxon>Tylenchina</taxon>
        <taxon>Cephalobomorpha</taxon>
        <taxon>Cephaloboidea</taxon>
        <taxon>Cephalobidae</taxon>
        <taxon>Acrobeloides</taxon>
    </lineage>
</organism>
<evidence type="ECO:0000313" key="2">
    <source>
        <dbReference type="Proteomes" id="UP000887540"/>
    </source>
</evidence>
<dbReference type="InterPro" id="IPR001938">
    <property type="entry name" value="Thaumatin"/>
</dbReference>
<keyword evidence="1" id="KW-0732">Signal</keyword>
<dbReference type="WBParaSite" id="ACRNAN_scaffold1353.g16046.t1">
    <property type="protein sequence ID" value="ACRNAN_scaffold1353.g16046.t1"/>
    <property type="gene ID" value="ACRNAN_scaffold1353.g16046"/>
</dbReference>
<proteinExistence type="predicted"/>
<accession>A0A914CSM2</accession>
<protein>
    <submittedName>
        <fullName evidence="3 4">Uncharacterized protein</fullName>
    </submittedName>
</protein>
<dbReference type="SMART" id="SM00289">
    <property type="entry name" value="WR1"/>
    <property type="match status" value="6"/>
</dbReference>
<sequence>MENWTILTLLTCIVCSSQQQTPVIGGTCDLGASDIQIGGKKTQFYLRCESKDGAVEGKGTWVVKSRSKASQETEKYKSPTKKQMPTTLHSICEHDITATESLRCNTPETCLQIVTGEPNAYLQCDSSAQIWIKRHCQPGLIFSFEQQLCLGQKRHVARQAISGGILCTYSGCSNSNPCSSGSCNNGYCCSQQGSSPSIIVSSSNGGCSNCGSNNNGYTAISICPNGGTPYGTCVQGMCSSGYSCTNNNVCCPSNSGYSAYAICPSGTSSGGSCYNNQCGSGCSCNTQSNTCCCQQSIFCPDGTQAAGACVNGQCGAGFTCASGLCCASTSQTPKCLDGSEAIGACINCKCGTGYTCTTGNLCCPATTNVCPTGTTAIGPCVNGICPTGYTCYGTSPNQLCCGSATVTTTALCSSQDTAGPCISGGCPSGYTCDTTQNACCPVLFGTSFGPCIGGTTAGCPAGTVCITSLGECYELNSCVNVASGTSIGPPGCPIGLTSDGAGNCLDSTGANAGPGGTTCPGGSTLSGGSCIC</sequence>
<evidence type="ECO:0000256" key="1">
    <source>
        <dbReference type="SAM" id="SignalP"/>
    </source>
</evidence>